<protein>
    <submittedName>
        <fullName evidence="2">Uncharacterized protein</fullName>
    </submittedName>
</protein>
<feature type="region of interest" description="Disordered" evidence="1">
    <location>
        <begin position="29"/>
        <end position="62"/>
    </location>
</feature>
<evidence type="ECO:0000313" key="3">
    <source>
        <dbReference type="Proteomes" id="UP000256970"/>
    </source>
</evidence>
<dbReference type="AlphaFoldDB" id="A0A383V9D2"/>
<evidence type="ECO:0000256" key="1">
    <source>
        <dbReference type="SAM" id="MobiDB-lite"/>
    </source>
</evidence>
<keyword evidence="3" id="KW-1185">Reference proteome</keyword>
<name>A0A383V9D2_TETOB</name>
<dbReference type="EMBL" id="FNXT01000212">
    <property type="protein sequence ID" value="SZX62195.1"/>
    <property type="molecule type" value="Genomic_DNA"/>
</dbReference>
<gene>
    <name evidence="2" type="ORF">BQ4739_LOCUS2800</name>
</gene>
<proteinExistence type="predicted"/>
<dbReference type="Proteomes" id="UP000256970">
    <property type="component" value="Unassembled WGS sequence"/>
</dbReference>
<feature type="compositionally biased region" description="Acidic residues" evidence="1">
    <location>
        <begin position="37"/>
        <end position="59"/>
    </location>
</feature>
<accession>A0A383V9D2</accession>
<organism evidence="2 3">
    <name type="scientific">Tetradesmus obliquus</name>
    <name type="common">Green alga</name>
    <name type="synonym">Acutodesmus obliquus</name>
    <dbReference type="NCBI Taxonomy" id="3088"/>
    <lineage>
        <taxon>Eukaryota</taxon>
        <taxon>Viridiplantae</taxon>
        <taxon>Chlorophyta</taxon>
        <taxon>core chlorophytes</taxon>
        <taxon>Chlorophyceae</taxon>
        <taxon>CS clade</taxon>
        <taxon>Sphaeropleales</taxon>
        <taxon>Scenedesmaceae</taxon>
        <taxon>Tetradesmus</taxon>
    </lineage>
</organism>
<sequence>MTLRSAYLAAMRSSVRVKVSLECCVHNSGAAAAAADKDDDDDDDDEARGDDMDMDEEGEEGRVFVDLVGELDDKDEPFYTPTE</sequence>
<evidence type="ECO:0000313" key="2">
    <source>
        <dbReference type="EMBL" id="SZX62195.1"/>
    </source>
</evidence>
<reference evidence="2 3" key="1">
    <citation type="submission" date="2016-10" db="EMBL/GenBank/DDBJ databases">
        <authorList>
            <person name="Cai Z."/>
        </authorList>
    </citation>
    <scope>NUCLEOTIDE SEQUENCE [LARGE SCALE GENOMIC DNA]</scope>
</reference>